<proteinExistence type="predicted"/>
<dbReference type="Proteomes" id="UP000241647">
    <property type="component" value="Unassembled WGS sequence"/>
</dbReference>
<accession>A0A2T2YT88</accession>
<protein>
    <submittedName>
        <fullName evidence="2">Uncharacterized protein</fullName>
    </submittedName>
</protein>
<evidence type="ECO:0000313" key="3">
    <source>
        <dbReference type="Proteomes" id="UP000241647"/>
    </source>
</evidence>
<feature type="region of interest" description="Disordered" evidence="1">
    <location>
        <begin position="82"/>
        <end position="103"/>
    </location>
</feature>
<name>A0A2T2YT88_9NOCA</name>
<dbReference type="EMBL" id="PYHS01000021">
    <property type="protein sequence ID" value="PSR58723.1"/>
    <property type="molecule type" value="Genomic_DNA"/>
</dbReference>
<organism evidence="2 3">
    <name type="scientific">Nocardia nova</name>
    <dbReference type="NCBI Taxonomy" id="37330"/>
    <lineage>
        <taxon>Bacteria</taxon>
        <taxon>Bacillati</taxon>
        <taxon>Actinomycetota</taxon>
        <taxon>Actinomycetes</taxon>
        <taxon>Mycobacteriales</taxon>
        <taxon>Nocardiaceae</taxon>
        <taxon>Nocardia</taxon>
    </lineage>
</organism>
<dbReference type="AlphaFoldDB" id="A0A2T2YT88"/>
<feature type="compositionally biased region" description="Basic and acidic residues" evidence="1">
    <location>
        <begin position="87"/>
        <end position="103"/>
    </location>
</feature>
<comment type="caution">
    <text evidence="2">The sequence shown here is derived from an EMBL/GenBank/DDBJ whole genome shotgun (WGS) entry which is preliminary data.</text>
</comment>
<sequence>MINSSADNNQRLIEAIVHLVKGWTLIWRSPGMVRARAFLIALHVAPAGFAYQLYFPSGHNDDAIAVYTTLVLLLMAARSGPPPAQGLDRDQGHVDINAHPHGLPQRDIDAETCEITGFLPSIMDVAPRPDPLRAYEE</sequence>
<reference evidence="2 3" key="1">
    <citation type="submission" date="2018-02" db="EMBL/GenBank/DDBJ databases">
        <title>8 Nocardia nova and 1 Nocardia cyriacigeorgica strain used for evolution to TMP-SMX.</title>
        <authorList>
            <person name="Mehta H."/>
            <person name="Weng J."/>
            <person name="Shamoo Y."/>
        </authorList>
    </citation>
    <scope>NUCLEOTIDE SEQUENCE [LARGE SCALE GENOMIC DNA]</scope>
    <source>
        <strain evidence="2 3">ATCC 33727</strain>
    </source>
</reference>
<evidence type="ECO:0000313" key="2">
    <source>
        <dbReference type="EMBL" id="PSR58723.1"/>
    </source>
</evidence>
<dbReference type="RefSeq" id="WP_063025262.1">
    <property type="nucleotide sequence ID" value="NZ_PYHS01000021.1"/>
</dbReference>
<evidence type="ECO:0000256" key="1">
    <source>
        <dbReference type="SAM" id="MobiDB-lite"/>
    </source>
</evidence>
<gene>
    <name evidence="2" type="ORF">C8259_29740</name>
</gene>